<evidence type="ECO:0000256" key="8">
    <source>
        <dbReference type="ARBA" id="ARBA00023065"/>
    </source>
</evidence>
<protein>
    <recommendedName>
        <fullName evidence="15">Metal transporter</fullName>
    </recommendedName>
</protein>
<sequence length="320" mass="36854">MITTYLVSQDNTIQSSDESLIQQWRESDSDFIWIDISTRDAKLIETQLLDLNCHPLAIQDTLRKRHPPKIEVFDEQVFILYRGIISVENYLNFEHQQIAFFIGKNYLITVHKAQSIGINLVTKLSNLAELIAKPISLASAIMHQSANTYLEQVLNFEAVLSDKEDQLLSDGNDVLLAELTADKSKLIKIKRSFNYHQNITEQLLKSTDVPFDISESIHSINDLHERFERLHSLVQMHYDIASDLIEGYISITSHQLNNTMRVLTVITAIFVPLSFMAGLYGMNFEYMPELKFQNAYFYLLASMLTTAVGLVAFFKFKKWF</sequence>
<dbReference type="SUPFAM" id="SSF143865">
    <property type="entry name" value="CorA soluble domain-like"/>
    <property type="match status" value="1"/>
</dbReference>
<feature type="transmembrane region" description="Helical" evidence="12">
    <location>
        <begin position="262"/>
        <end position="283"/>
    </location>
</feature>
<keyword evidence="7 12" id="KW-1133">Transmembrane helix</keyword>
<accession>A0A0J8GLI0</accession>
<comment type="caution">
    <text evidence="13">The sequence shown here is derived from an EMBL/GenBank/DDBJ whole genome shotgun (WGS) entry which is preliminary data.</text>
</comment>
<evidence type="ECO:0000256" key="1">
    <source>
        <dbReference type="ARBA" id="ARBA00004651"/>
    </source>
</evidence>
<dbReference type="PATRIC" id="fig|1513271.3.peg.3808"/>
<keyword evidence="6" id="KW-0460">Magnesium</keyword>
<dbReference type="GO" id="GO:0050897">
    <property type="term" value="F:cobalt ion binding"/>
    <property type="evidence" value="ECO:0007669"/>
    <property type="project" value="TreeGrafter"/>
</dbReference>
<dbReference type="GO" id="GO:0015087">
    <property type="term" value="F:cobalt ion transmembrane transporter activity"/>
    <property type="evidence" value="ECO:0007669"/>
    <property type="project" value="TreeGrafter"/>
</dbReference>
<dbReference type="GO" id="GO:0015095">
    <property type="term" value="F:magnesium ion transmembrane transporter activity"/>
    <property type="evidence" value="ECO:0007669"/>
    <property type="project" value="TreeGrafter"/>
</dbReference>
<keyword evidence="4" id="KW-1003">Cell membrane</keyword>
<evidence type="ECO:0000256" key="3">
    <source>
        <dbReference type="ARBA" id="ARBA00022448"/>
    </source>
</evidence>
<evidence type="ECO:0000256" key="4">
    <source>
        <dbReference type="ARBA" id="ARBA00022475"/>
    </source>
</evidence>
<dbReference type="PANTHER" id="PTHR46494:SF1">
    <property type="entry name" value="CORA FAMILY METAL ION TRANSPORTER (EUROFUNG)"/>
    <property type="match status" value="1"/>
</dbReference>
<evidence type="ECO:0000256" key="11">
    <source>
        <dbReference type="ARBA" id="ARBA00045497"/>
    </source>
</evidence>
<keyword evidence="9 12" id="KW-0472">Membrane</keyword>
<keyword evidence="3" id="KW-0813">Transport</keyword>
<dbReference type="InterPro" id="IPR002523">
    <property type="entry name" value="MgTranspt_CorA/ZnTranspt_ZntB"/>
</dbReference>
<gene>
    <name evidence="13" type="ORF">XM47_18560</name>
</gene>
<dbReference type="RefSeq" id="WP_053084632.1">
    <property type="nucleotide sequence ID" value="NZ_KQ130520.1"/>
</dbReference>
<evidence type="ECO:0000256" key="5">
    <source>
        <dbReference type="ARBA" id="ARBA00022692"/>
    </source>
</evidence>
<evidence type="ECO:0000256" key="6">
    <source>
        <dbReference type="ARBA" id="ARBA00022842"/>
    </source>
</evidence>
<dbReference type="InterPro" id="IPR045863">
    <property type="entry name" value="CorA_TM1_TM2"/>
</dbReference>
<name>A0A0J8GLI0_9ALTE</name>
<evidence type="ECO:0000256" key="10">
    <source>
        <dbReference type="ARBA" id="ARBA00034269"/>
    </source>
</evidence>
<comment type="subcellular location">
    <subcellularLocation>
        <location evidence="1">Cell membrane</location>
        <topology evidence="1">Multi-pass membrane protein</topology>
    </subcellularLocation>
</comment>
<comment type="catalytic activity">
    <reaction evidence="10">
        <text>Mg(2+)(in) = Mg(2+)(out)</text>
        <dbReference type="Rhea" id="RHEA:29827"/>
        <dbReference type="ChEBI" id="CHEBI:18420"/>
    </reaction>
</comment>
<evidence type="ECO:0000256" key="2">
    <source>
        <dbReference type="ARBA" id="ARBA00009765"/>
    </source>
</evidence>
<dbReference type="Pfam" id="PF01544">
    <property type="entry name" value="CorA"/>
    <property type="match status" value="1"/>
</dbReference>
<reference evidence="13 14" key="1">
    <citation type="submission" date="2015-04" db="EMBL/GenBank/DDBJ databases">
        <title>Draft Genome Sequence of the Novel Agar-Digesting Marine Bacterium Q1.</title>
        <authorList>
            <person name="Li Y."/>
            <person name="Li D."/>
            <person name="Chen G."/>
            <person name="Du Z."/>
        </authorList>
    </citation>
    <scope>NUCLEOTIDE SEQUENCE [LARGE SCALE GENOMIC DNA]</scope>
    <source>
        <strain evidence="13 14">Q1</strain>
    </source>
</reference>
<dbReference type="AlphaFoldDB" id="A0A0J8GLI0"/>
<evidence type="ECO:0000313" key="14">
    <source>
        <dbReference type="Proteomes" id="UP000037600"/>
    </source>
</evidence>
<dbReference type="PANTHER" id="PTHR46494">
    <property type="entry name" value="CORA FAMILY METAL ION TRANSPORTER (EUROFUNG)"/>
    <property type="match status" value="1"/>
</dbReference>
<dbReference type="CDD" id="cd12822">
    <property type="entry name" value="TmCorA-like"/>
    <property type="match status" value="1"/>
</dbReference>
<comment type="similarity">
    <text evidence="2">Belongs to the CorA metal ion transporter (MIT) (TC 1.A.35) family.</text>
</comment>
<feature type="transmembrane region" description="Helical" evidence="12">
    <location>
        <begin position="295"/>
        <end position="314"/>
    </location>
</feature>
<proteinExistence type="inferred from homology"/>
<evidence type="ECO:0008006" key="15">
    <source>
        <dbReference type="Google" id="ProtNLM"/>
    </source>
</evidence>
<organism evidence="13 14">
    <name type="scientific">Catenovulum maritimum</name>
    <dbReference type="NCBI Taxonomy" id="1513271"/>
    <lineage>
        <taxon>Bacteria</taxon>
        <taxon>Pseudomonadati</taxon>
        <taxon>Pseudomonadota</taxon>
        <taxon>Gammaproteobacteria</taxon>
        <taxon>Alteromonadales</taxon>
        <taxon>Alteromonadaceae</taxon>
        <taxon>Catenovulum</taxon>
    </lineage>
</organism>
<dbReference type="OrthoDB" id="9803416at2"/>
<dbReference type="FunFam" id="1.20.58.340:FF:000004">
    <property type="entry name" value="Magnesium transport protein CorA"/>
    <property type="match status" value="1"/>
</dbReference>
<keyword evidence="14" id="KW-1185">Reference proteome</keyword>
<keyword evidence="5 12" id="KW-0812">Transmembrane</keyword>
<dbReference type="SUPFAM" id="SSF144083">
    <property type="entry name" value="Magnesium transport protein CorA, transmembrane region"/>
    <property type="match status" value="1"/>
</dbReference>
<keyword evidence="8" id="KW-0406">Ion transport</keyword>
<evidence type="ECO:0000256" key="9">
    <source>
        <dbReference type="ARBA" id="ARBA00023136"/>
    </source>
</evidence>
<dbReference type="GO" id="GO:0005886">
    <property type="term" value="C:plasma membrane"/>
    <property type="evidence" value="ECO:0007669"/>
    <property type="project" value="UniProtKB-SubCell"/>
</dbReference>
<dbReference type="STRING" id="1513271.XM47_18560"/>
<evidence type="ECO:0000256" key="12">
    <source>
        <dbReference type="SAM" id="Phobius"/>
    </source>
</evidence>
<dbReference type="GO" id="GO:0000287">
    <property type="term" value="F:magnesium ion binding"/>
    <property type="evidence" value="ECO:0007669"/>
    <property type="project" value="TreeGrafter"/>
</dbReference>
<dbReference type="InterPro" id="IPR045861">
    <property type="entry name" value="CorA_cytoplasmic_dom"/>
</dbReference>
<dbReference type="Proteomes" id="UP000037600">
    <property type="component" value="Unassembled WGS sequence"/>
</dbReference>
<evidence type="ECO:0000313" key="13">
    <source>
        <dbReference type="EMBL" id="KMT63655.1"/>
    </source>
</evidence>
<evidence type="ECO:0000256" key="7">
    <source>
        <dbReference type="ARBA" id="ARBA00022989"/>
    </source>
</evidence>
<dbReference type="Gene3D" id="1.20.58.340">
    <property type="entry name" value="Magnesium transport protein CorA, transmembrane region"/>
    <property type="match status" value="2"/>
</dbReference>
<dbReference type="Gene3D" id="3.30.460.20">
    <property type="entry name" value="CorA soluble domain-like"/>
    <property type="match status" value="1"/>
</dbReference>
<dbReference type="EMBL" id="LAZL01000051">
    <property type="protein sequence ID" value="KMT63655.1"/>
    <property type="molecule type" value="Genomic_DNA"/>
</dbReference>
<comment type="function">
    <text evidence="11">Mediates influx of magnesium ions. Alternates between open and closed states. Activated by low cytoplasmic Mg(2+) levels. Inactive when cytoplasmic Mg(2+) levels are high.</text>
</comment>